<evidence type="ECO:0000313" key="9">
    <source>
        <dbReference type="EMBL" id="MDE49552.1"/>
    </source>
</evidence>
<dbReference type="InterPro" id="IPR032392">
    <property type="entry name" value="ULD"/>
</dbReference>
<feature type="region of interest" description="Disordered" evidence="6">
    <location>
        <begin position="46"/>
        <end position="78"/>
    </location>
</feature>
<feature type="region of interest" description="Disordered" evidence="6">
    <location>
        <begin position="95"/>
        <end position="114"/>
    </location>
</feature>
<dbReference type="PANTHER" id="PTHR15116:SF16">
    <property type="entry name" value="DEFECTIVE PROVENTRICULUS, ISOFORM A"/>
    <property type="match status" value="1"/>
</dbReference>
<dbReference type="PANTHER" id="PTHR15116">
    <property type="entry name" value="DNA-BINDING PROTEIN SATB FAMILY MEMBER"/>
    <property type="match status" value="1"/>
</dbReference>
<dbReference type="GO" id="GO:0005634">
    <property type="term" value="C:nucleus"/>
    <property type="evidence" value="ECO:0007669"/>
    <property type="project" value="UniProtKB-ARBA"/>
</dbReference>
<evidence type="ECO:0000256" key="1">
    <source>
        <dbReference type="ARBA" id="ARBA00022737"/>
    </source>
</evidence>
<feature type="domain" description="CUTL" evidence="8">
    <location>
        <begin position="408"/>
        <end position="479"/>
    </location>
</feature>
<reference evidence="9" key="1">
    <citation type="submission" date="2018-10" db="EMBL/GenBank/DDBJ databases">
        <title>Transcriptome assembly of Aceria tosichella (Wheat curl mite) Type 2.</title>
        <authorList>
            <person name="Scully E.D."/>
            <person name="Geib S.M."/>
            <person name="Palmer N.A."/>
            <person name="Gupta A.K."/>
            <person name="Sarath G."/>
            <person name="Tatineni S."/>
        </authorList>
    </citation>
    <scope>NUCLEOTIDE SEQUENCE</scope>
    <source>
        <strain evidence="9">LincolnNE</strain>
    </source>
</reference>
<keyword evidence="3 9" id="KW-0238">DNA-binding</keyword>
<dbReference type="Pfam" id="PF16557">
    <property type="entry name" value="CUTL"/>
    <property type="match status" value="1"/>
</dbReference>
<dbReference type="InterPro" id="IPR039673">
    <property type="entry name" value="SATB1/SATB2"/>
</dbReference>
<dbReference type="GO" id="GO:0000978">
    <property type="term" value="F:RNA polymerase II cis-regulatory region sequence-specific DNA binding"/>
    <property type="evidence" value="ECO:0007669"/>
    <property type="project" value="TreeGrafter"/>
</dbReference>
<feature type="region of interest" description="Disordered" evidence="6">
    <location>
        <begin position="272"/>
        <end position="298"/>
    </location>
</feature>
<dbReference type="Gene3D" id="3.10.20.710">
    <property type="entry name" value="SATB, ubiquitin-like oligomerisation domain"/>
    <property type="match status" value="1"/>
</dbReference>
<dbReference type="Pfam" id="PF16534">
    <property type="entry name" value="ULD"/>
    <property type="match status" value="1"/>
</dbReference>
<dbReference type="Gene3D" id="1.10.260.70">
    <property type="entry name" value="SATB, CULT domain"/>
    <property type="match status" value="1"/>
</dbReference>
<dbReference type="InterPro" id="IPR038216">
    <property type="entry name" value="SATB_CUTL_sf"/>
</dbReference>
<dbReference type="InterPro" id="IPR032355">
    <property type="entry name" value="CUTL"/>
</dbReference>
<accession>A0A6G1SHV4</accession>
<evidence type="ECO:0000256" key="6">
    <source>
        <dbReference type="SAM" id="MobiDB-lite"/>
    </source>
</evidence>
<gene>
    <name evidence="9" type="primary">Satb1</name>
    <name evidence="9" type="ORF">g.17737</name>
</gene>
<protein>
    <submittedName>
        <fullName evidence="9">DNA-binding protein SATB1</fullName>
    </submittedName>
</protein>
<feature type="compositionally biased region" description="Low complexity" evidence="6">
    <location>
        <begin position="48"/>
        <end position="59"/>
    </location>
</feature>
<evidence type="ECO:0000256" key="5">
    <source>
        <dbReference type="ARBA" id="ARBA00023242"/>
    </source>
</evidence>
<feature type="compositionally biased region" description="Polar residues" evidence="6">
    <location>
        <begin position="60"/>
        <end position="78"/>
    </location>
</feature>
<feature type="compositionally biased region" description="Polar residues" evidence="6">
    <location>
        <begin position="102"/>
        <end position="114"/>
    </location>
</feature>
<dbReference type="EMBL" id="GGYP01004781">
    <property type="protein sequence ID" value="MDE49552.1"/>
    <property type="molecule type" value="Transcribed_RNA"/>
</dbReference>
<evidence type="ECO:0000256" key="3">
    <source>
        <dbReference type="ARBA" id="ARBA00023125"/>
    </source>
</evidence>
<evidence type="ECO:0000256" key="2">
    <source>
        <dbReference type="ARBA" id="ARBA00022843"/>
    </source>
</evidence>
<sequence length="570" mass="63423">MDPFMSATIENLSEYLVANSRTSLTDFIDSANNSGSSTNNIMNSPIFDSLDNSSDGSLNKHNSTTLSQPSLDQLPSNSNDIDHFDLDCNDISTINNHHHSEQTSNRINNQNSSSYMQASSSAAAAAAAAASRLLSQPLRTQIPVFCQIEQFETCPSVNNYQPTLNDNDLFRTTDYKDSFKRPVSNTMQSSNNITSTSTNTASTTTTQGQPHLHQSKLALESVTNCNGSPSSLSGPLGVGVGATPFNSADNDIKPNLEDLEGLDVFDQIGSISPLSLHQEPPPQLSPLRKHQQQQQLDTGNNNEDLQQISILNNSIGNNQDSFSQQLSSCKETYVLVPASTLWLDLVRTVLTQLGYSGLEIVNSKATLIIRNWKPLPLDQVTDDKKSTVGEILSEIHSFVTLRIALVNNALSQAPTEWTETMIRQIVTTLCQSMSQLTLSKLCNISQPLISAIVRGGKRLGRRKCEEFGQWYLNYIKSMDNRPAPVQPESTAARLVFDKTREIPQLKAWFADNTKPSEDILEYYSKILNEERKFKPQVSAKALKNWWKNERQKLGIRQRENRGRPRLKRIE</sequence>
<name>A0A6G1SHV4_9ACAR</name>
<feature type="domain" description="CMP" evidence="7">
    <location>
        <begin position="299"/>
        <end position="407"/>
    </location>
</feature>
<organism evidence="9">
    <name type="scientific">Aceria tosichella</name>
    <name type="common">wheat curl mite</name>
    <dbReference type="NCBI Taxonomy" id="561515"/>
    <lineage>
        <taxon>Eukaryota</taxon>
        <taxon>Metazoa</taxon>
        <taxon>Ecdysozoa</taxon>
        <taxon>Arthropoda</taxon>
        <taxon>Chelicerata</taxon>
        <taxon>Arachnida</taxon>
        <taxon>Acari</taxon>
        <taxon>Acariformes</taxon>
        <taxon>Trombidiformes</taxon>
        <taxon>Prostigmata</taxon>
        <taxon>Eupodina</taxon>
        <taxon>Eriophyoidea</taxon>
        <taxon>Eriophyidae</taxon>
        <taxon>Eriophyinae</taxon>
        <taxon>Aceriini</taxon>
        <taxon>Aceria</taxon>
    </lineage>
</organism>
<keyword evidence="2" id="KW-0832">Ubl conjugation</keyword>
<keyword evidence="4" id="KW-0371">Homeobox</keyword>
<feature type="region of interest" description="Disordered" evidence="6">
    <location>
        <begin position="180"/>
        <end position="212"/>
    </location>
</feature>
<keyword evidence="1" id="KW-0677">Repeat</keyword>
<proteinExistence type="predicted"/>
<feature type="compositionally biased region" description="Low complexity" evidence="6">
    <location>
        <begin position="184"/>
        <end position="206"/>
    </location>
</feature>
<dbReference type="GO" id="GO:0006338">
    <property type="term" value="P:chromatin remodeling"/>
    <property type="evidence" value="ECO:0007669"/>
    <property type="project" value="InterPro"/>
</dbReference>
<evidence type="ECO:0000256" key="4">
    <source>
        <dbReference type="ARBA" id="ARBA00023155"/>
    </source>
</evidence>
<dbReference type="PROSITE" id="PS51982">
    <property type="entry name" value="CMP"/>
    <property type="match status" value="1"/>
</dbReference>
<evidence type="ECO:0000259" key="7">
    <source>
        <dbReference type="PROSITE" id="PS51982"/>
    </source>
</evidence>
<keyword evidence="5" id="KW-0539">Nucleus</keyword>
<dbReference type="AlphaFoldDB" id="A0A6G1SHV4"/>
<dbReference type="PROSITE" id="PS51983">
    <property type="entry name" value="CUTL"/>
    <property type="match status" value="1"/>
</dbReference>
<dbReference type="GO" id="GO:0000981">
    <property type="term" value="F:DNA-binding transcription factor activity, RNA polymerase II-specific"/>
    <property type="evidence" value="ECO:0007669"/>
    <property type="project" value="TreeGrafter"/>
</dbReference>
<dbReference type="InterPro" id="IPR038224">
    <property type="entry name" value="SATB_ULD_sf"/>
</dbReference>
<evidence type="ECO:0000259" key="8">
    <source>
        <dbReference type="PROSITE" id="PS51983"/>
    </source>
</evidence>